<organism evidence="9 10">
    <name type="scientific">Stigmatella aurantiaca</name>
    <dbReference type="NCBI Taxonomy" id="41"/>
    <lineage>
        <taxon>Bacteria</taxon>
        <taxon>Pseudomonadati</taxon>
        <taxon>Myxococcota</taxon>
        <taxon>Myxococcia</taxon>
        <taxon>Myxococcales</taxon>
        <taxon>Cystobacterineae</taxon>
        <taxon>Archangiaceae</taxon>
        <taxon>Stigmatella</taxon>
    </lineage>
</organism>
<dbReference type="PANTHER" id="PTHR42681">
    <property type="entry name" value="MALONYL-COA-ACYL CARRIER PROTEIN TRANSACYLASE, MITOCHONDRIAL"/>
    <property type="match status" value="1"/>
</dbReference>
<dbReference type="RefSeq" id="WP_075011176.1">
    <property type="nucleotide sequence ID" value="NZ_FOAP01000034.1"/>
</dbReference>
<name>A0A1H8EPV5_STIAU</name>
<dbReference type="GO" id="GO:0004314">
    <property type="term" value="F:[acyl-carrier-protein] S-malonyltransferase activity"/>
    <property type="evidence" value="ECO:0007669"/>
    <property type="project" value="UniProtKB-EC"/>
</dbReference>
<dbReference type="NCBIfam" id="TIGR00128">
    <property type="entry name" value="fabD"/>
    <property type="match status" value="1"/>
</dbReference>
<dbReference type="OrthoDB" id="9808564at2"/>
<dbReference type="Proteomes" id="UP000182719">
    <property type="component" value="Unassembled WGS sequence"/>
</dbReference>
<dbReference type="SUPFAM" id="SSF52151">
    <property type="entry name" value="FabD/lysophospholipase-like"/>
    <property type="match status" value="1"/>
</dbReference>
<dbReference type="SUPFAM" id="SSF55048">
    <property type="entry name" value="Probable ACP-binding domain of malonyl-CoA ACP transacylase"/>
    <property type="match status" value="1"/>
</dbReference>
<dbReference type="InterPro" id="IPR004410">
    <property type="entry name" value="Malonyl_CoA-ACP_transAc_FabD"/>
</dbReference>
<feature type="active site" evidence="7">
    <location>
        <position position="200"/>
    </location>
</feature>
<dbReference type="Pfam" id="PF00698">
    <property type="entry name" value="Acyl_transf_1"/>
    <property type="match status" value="1"/>
</dbReference>
<evidence type="ECO:0000256" key="7">
    <source>
        <dbReference type="PIRSR" id="PIRSR000446-1"/>
    </source>
</evidence>
<dbReference type="GO" id="GO:0005829">
    <property type="term" value="C:cytosol"/>
    <property type="evidence" value="ECO:0007669"/>
    <property type="project" value="TreeGrafter"/>
</dbReference>
<dbReference type="Gene3D" id="3.30.70.250">
    <property type="entry name" value="Malonyl-CoA ACP transacylase, ACP-binding"/>
    <property type="match status" value="1"/>
</dbReference>
<evidence type="ECO:0000256" key="3">
    <source>
        <dbReference type="ARBA" id="ARBA00022679"/>
    </source>
</evidence>
<evidence type="ECO:0000313" key="9">
    <source>
        <dbReference type="EMBL" id="SEN20798.1"/>
    </source>
</evidence>
<dbReference type="InterPro" id="IPR016035">
    <property type="entry name" value="Acyl_Trfase/lysoPLipase"/>
</dbReference>
<keyword evidence="10" id="KW-1185">Reference proteome</keyword>
<dbReference type="PIRSF" id="PIRSF000446">
    <property type="entry name" value="Mct"/>
    <property type="match status" value="1"/>
</dbReference>
<evidence type="ECO:0000256" key="4">
    <source>
        <dbReference type="ARBA" id="ARBA00023315"/>
    </source>
</evidence>
<reference evidence="10" key="1">
    <citation type="submission" date="2016-10" db="EMBL/GenBank/DDBJ databases">
        <authorList>
            <person name="Varghese N."/>
            <person name="Submissions S."/>
        </authorList>
    </citation>
    <scope>NUCLEOTIDE SEQUENCE [LARGE SCALE GENOMIC DNA]</scope>
    <source>
        <strain evidence="10">DSM 17044</strain>
    </source>
</reference>
<dbReference type="EMBL" id="FOAP01000034">
    <property type="protein sequence ID" value="SEN20798.1"/>
    <property type="molecule type" value="Genomic_DNA"/>
</dbReference>
<protein>
    <recommendedName>
        <fullName evidence="2 6">Malonyl CoA-acyl carrier protein transacylase</fullName>
        <ecNumber evidence="1 6">2.3.1.39</ecNumber>
    </recommendedName>
</protein>
<evidence type="ECO:0000256" key="1">
    <source>
        <dbReference type="ARBA" id="ARBA00013258"/>
    </source>
</evidence>
<feature type="active site" evidence="7">
    <location>
        <position position="91"/>
    </location>
</feature>
<evidence type="ECO:0000256" key="5">
    <source>
        <dbReference type="ARBA" id="ARBA00048462"/>
    </source>
</evidence>
<dbReference type="FunFam" id="3.30.70.250:FF:000001">
    <property type="entry name" value="Malonyl CoA-acyl carrier protein transacylase"/>
    <property type="match status" value="1"/>
</dbReference>
<evidence type="ECO:0000313" key="10">
    <source>
        <dbReference type="Proteomes" id="UP000182719"/>
    </source>
</evidence>
<evidence type="ECO:0000259" key="8">
    <source>
        <dbReference type="SMART" id="SM00827"/>
    </source>
</evidence>
<gene>
    <name evidence="9" type="ORF">SAMN05444354_13418</name>
</gene>
<feature type="domain" description="Malonyl-CoA:ACP transacylase (MAT)" evidence="8">
    <location>
        <begin position="7"/>
        <end position="312"/>
    </location>
</feature>
<dbReference type="Gene3D" id="3.40.366.10">
    <property type="entry name" value="Malonyl-Coenzyme A Acyl Carrier Protein, domain 2"/>
    <property type="match status" value="1"/>
</dbReference>
<evidence type="ECO:0000256" key="2">
    <source>
        <dbReference type="ARBA" id="ARBA00018953"/>
    </source>
</evidence>
<keyword evidence="3 6" id="KW-0808">Transferase</keyword>
<keyword evidence="4 6" id="KW-0012">Acyltransferase</keyword>
<dbReference type="GO" id="GO:0006633">
    <property type="term" value="P:fatty acid biosynthetic process"/>
    <property type="evidence" value="ECO:0007669"/>
    <property type="project" value="TreeGrafter"/>
</dbReference>
<dbReference type="InterPro" id="IPR050858">
    <property type="entry name" value="Mal-CoA-ACP_Trans/PKS_FabD"/>
</dbReference>
<proteinExistence type="inferred from homology"/>
<dbReference type="InterPro" id="IPR014043">
    <property type="entry name" value="Acyl_transferase_dom"/>
</dbReference>
<dbReference type="InterPro" id="IPR016036">
    <property type="entry name" value="Malonyl_transacylase_ACP-bd"/>
</dbReference>
<dbReference type="SMART" id="SM00827">
    <property type="entry name" value="PKS_AT"/>
    <property type="match status" value="1"/>
</dbReference>
<dbReference type="PANTHER" id="PTHR42681:SF1">
    <property type="entry name" value="MALONYL-COA-ACYL CARRIER PROTEIN TRANSACYLASE, MITOCHONDRIAL"/>
    <property type="match status" value="1"/>
</dbReference>
<comment type="similarity">
    <text evidence="6">Belongs to the fabD family.</text>
</comment>
<sequence length="312" mass="32465">MSKVAFVFPGQGSQKVGMGKDLYEKFPEARAVFEAVDEVLGDKLSARCFQGPDAELKLTANTQPAILTVSLAVHAVFAQRGPTPAFVAGHSLGEYSALVAAGALTLGDAARSVRARGTFMQESVPVGTGAMAAVLGLEPDKVKAVCDAVAEGEVLSPANYNSPEQTVIAGHAAAVARAEAKLKEAGAKRVLPLPVSAPFHCALMDPVKPLLAEVLGQVKVSAPRIPVVTNVEARPNSDASRVVPLLLEQVSAPVRWIECVEALHAQGVTRVVELGPGKVLAGLVKRINKDIETFNIEDSASLEKTLAALGAA</sequence>
<dbReference type="AlphaFoldDB" id="A0A1H8EPV5"/>
<comment type="catalytic activity">
    <reaction evidence="5 6">
        <text>holo-[ACP] + malonyl-CoA = malonyl-[ACP] + CoA</text>
        <dbReference type="Rhea" id="RHEA:41792"/>
        <dbReference type="Rhea" id="RHEA-COMP:9623"/>
        <dbReference type="Rhea" id="RHEA-COMP:9685"/>
        <dbReference type="ChEBI" id="CHEBI:57287"/>
        <dbReference type="ChEBI" id="CHEBI:57384"/>
        <dbReference type="ChEBI" id="CHEBI:64479"/>
        <dbReference type="ChEBI" id="CHEBI:78449"/>
        <dbReference type="EC" id="2.3.1.39"/>
    </reaction>
</comment>
<accession>A0A1H8EPV5</accession>
<evidence type="ECO:0000256" key="6">
    <source>
        <dbReference type="PIRNR" id="PIRNR000446"/>
    </source>
</evidence>
<dbReference type="InterPro" id="IPR024925">
    <property type="entry name" value="Malonyl_CoA-ACP_transAc"/>
</dbReference>
<dbReference type="InterPro" id="IPR001227">
    <property type="entry name" value="Ac_transferase_dom_sf"/>
</dbReference>
<dbReference type="EC" id="2.3.1.39" evidence="1 6"/>